<dbReference type="GO" id="GO:0035269">
    <property type="term" value="P:protein O-linked glycosylation via mannose"/>
    <property type="evidence" value="ECO:0007669"/>
    <property type="project" value="TreeGrafter"/>
</dbReference>
<evidence type="ECO:0000256" key="3">
    <source>
        <dbReference type="ARBA" id="ARBA00022968"/>
    </source>
</evidence>
<dbReference type="InterPro" id="IPR051292">
    <property type="entry name" value="Xyl/GlcA_transferase"/>
</dbReference>
<accession>F4RSZ8</accession>
<evidence type="ECO:0000256" key="8">
    <source>
        <dbReference type="SAM" id="Phobius"/>
    </source>
</evidence>
<dbReference type="VEuPathDB" id="FungiDB:MELLADRAFT_117054"/>
<evidence type="ECO:0000313" key="10">
    <source>
        <dbReference type="Proteomes" id="UP000001072"/>
    </source>
</evidence>
<gene>
    <name evidence="9" type="ORF">MELLADRAFT_117054</name>
</gene>
<protein>
    <submittedName>
        <fullName evidence="9">Family 49 glycosyltransferase</fullName>
    </submittedName>
</protein>
<evidence type="ECO:0000256" key="1">
    <source>
        <dbReference type="ARBA" id="ARBA00004606"/>
    </source>
</evidence>
<organism evidence="10">
    <name type="scientific">Melampsora larici-populina (strain 98AG31 / pathotype 3-4-7)</name>
    <name type="common">Poplar leaf rust fungus</name>
    <dbReference type="NCBI Taxonomy" id="747676"/>
    <lineage>
        <taxon>Eukaryota</taxon>
        <taxon>Fungi</taxon>
        <taxon>Dikarya</taxon>
        <taxon>Basidiomycota</taxon>
        <taxon>Pucciniomycotina</taxon>
        <taxon>Pucciniomycetes</taxon>
        <taxon>Pucciniales</taxon>
        <taxon>Melampsoraceae</taxon>
        <taxon>Melampsora</taxon>
    </lineage>
</organism>
<dbReference type="STRING" id="747676.F4RSZ8"/>
<proteinExistence type="predicted"/>
<feature type="region of interest" description="Disordered" evidence="7">
    <location>
        <begin position="130"/>
        <end position="155"/>
    </location>
</feature>
<keyword evidence="2 8" id="KW-0812">Transmembrane</keyword>
<feature type="transmembrane region" description="Helical" evidence="8">
    <location>
        <begin position="28"/>
        <end position="47"/>
    </location>
</feature>
<dbReference type="OrthoDB" id="411524at2759"/>
<dbReference type="KEGG" id="mlr:MELLADRAFT_117054"/>
<dbReference type="PANTHER" id="PTHR12270:SF25">
    <property type="entry name" value="GLYCOSYLTRANSFERASE-LIKE PROTEIN LARGE"/>
    <property type="match status" value="1"/>
</dbReference>
<dbReference type="SUPFAM" id="SSF53448">
    <property type="entry name" value="Nucleotide-diphospho-sugar transferases"/>
    <property type="match status" value="1"/>
</dbReference>
<comment type="subcellular location">
    <subcellularLocation>
        <location evidence="1">Membrane</location>
        <topology evidence="1">Single-pass type II membrane protein</topology>
    </subcellularLocation>
</comment>
<dbReference type="HOGENOM" id="CLU_034771_1_1_1"/>
<dbReference type="GO" id="GO:0042285">
    <property type="term" value="F:xylosyltransferase activity"/>
    <property type="evidence" value="ECO:0007669"/>
    <property type="project" value="TreeGrafter"/>
</dbReference>
<dbReference type="EMBL" id="GL883118">
    <property type="protein sequence ID" value="EGG04516.1"/>
    <property type="molecule type" value="Genomic_DNA"/>
</dbReference>
<evidence type="ECO:0000313" key="9">
    <source>
        <dbReference type="EMBL" id="EGG04516.1"/>
    </source>
</evidence>
<dbReference type="InterPro" id="IPR029044">
    <property type="entry name" value="Nucleotide-diphossugar_trans"/>
</dbReference>
<evidence type="ECO:0000256" key="2">
    <source>
        <dbReference type="ARBA" id="ARBA00022692"/>
    </source>
</evidence>
<dbReference type="Proteomes" id="UP000001072">
    <property type="component" value="Unassembled WGS sequence"/>
</dbReference>
<dbReference type="RefSeq" id="XP_007412307.1">
    <property type="nucleotide sequence ID" value="XM_007412245.1"/>
</dbReference>
<dbReference type="PANTHER" id="PTHR12270">
    <property type="entry name" value="GLYCOSYLTRANSFERASE-RELATED"/>
    <property type="match status" value="1"/>
</dbReference>
<reference evidence="10" key="1">
    <citation type="journal article" date="2011" name="Proc. Natl. Acad. Sci. U.S.A.">
        <title>Obligate biotrophy features unraveled by the genomic analysis of rust fungi.</title>
        <authorList>
            <person name="Duplessis S."/>
            <person name="Cuomo C.A."/>
            <person name="Lin Y.-C."/>
            <person name="Aerts A."/>
            <person name="Tisserant E."/>
            <person name="Veneault-Fourrey C."/>
            <person name="Joly D.L."/>
            <person name="Hacquard S."/>
            <person name="Amselem J."/>
            <person name="Cantarel B.L."/>
            <person name="Chiu R."/>
            <person name="Coutinho P.M."/>
            <person name="Feau N."/>
            <person name="Field M."/>
            <person name="Frey P."/>
            <person name="Gelhaye E."/>
            <person name="Goldberg J."/>
            <person name="Grabherr M.G."/>
            <person name="Kodira C.D."/>
            <person name="Kohler A."/>
            <person name="Kuees U."/>
            <person name="Lindquist E.A."/>
            <person name="Lucas S.M."/>
            <person name="Mago R."/>
            <person name="Mauceli E."/>
            <person name="Morin E."/>
            <person name="Murat C."/>
            <person name="Pangilinan J.L."/>
            <person name="Park R."/>
            <person name="Pearson M."/>
            <person name="Quesneville H."/>
            <person name="Rouhier N."/>
            <person name="Sakthikumar S."/>
            <person name="Salamov A.A."/>
            <person name="Schmutz J."/>
            <person name="Selles B."/>
            <person name="Shapiro H."/>
            <person name="Tanguay P."/>
            <person name="Tuskan G.A."/>
            <person name="Henrissat B."/>
            <person name="Van de Peer Y."/>
            <person name="Rouze P."/>
            <person name="Ellis J.G."/>
            <person name="Dodds P.N."/>
            <person name="Schein J.E."/>
            <person name="Zhong S."/>
            <person name="Hamelin R.C."/>
            <person name="Grigoriev I.V."/>
            <person name="Szabo L.J."/>
            <person name="Martin F."/>
        </authorList>
    </citation>
    <scope>NUCLEOTIDE SEQUENCE [LARGE SCALE GENOMIC DNA]</scope>
    <source>
        <strain evidence="10">98AG31 / pathotype 3-4-7</strain>
    </source>
</reference>
<keyword evidence="4 8" id="KW-1133">Transmembrane helix</keyword>
<evidence type="ECO:0000256" key="7">
    <source>
        <dbReference type="SAM" id="MobiDB-lite"/>
    </source>
</evidence>
<dbReference type="AlphaFoldDB" id="F4RSZ8"/>
<evidence type="ECO:0000256" key="4">
    <source>
        <dbReference type="ARBA" id="ARBA00022989"/>
    </source>
</evidence>
<evidence type="ECO:0000256" key="6">
    <source>
        <dbReference type="ARBA" id="ARBA00023180"/>
    </source>
</evidence>
<keyword evidence="6" id="KW-0325">Glycoprotein</keyword>
<name>F4RSZ8_MELLP</name>
<dbReference type="GO" id="GO:0016020">
    <property type="term" value="C:membrane"/>
    <property type="evidence" value="ECO:0007669"/>
    <property type="project" value="UniProtKB-SubCell"/>
</dbReference>
<sequence length="544" mass="62913">MFNLNSSHHHHHHHHHQSRVQTPIIKSIFTFYLLSSIIYTSTIYLILPTISFISDLEPITIINSFIISNQTQSTENQHLHSTLQITPRLLPDRAHFLPPSDVQIRKTLKGTAVNTDEVVAEDQSSLWTSSKSTSSISSQRNPSSKPNHFPTRKPLSNQESKNLIQWFPPHHPLSKTLNSNHLFPSAVRLDVQTNDEDFFLSKAFSDALGPSKVVPYYYRAIGPHSDGEFDQKDITITTLVTSNRFKVFAKLVEHYQGPISATIHVSNVPETLEPLLASLETMYRSSPAMSTWVDIHLVVDSFDRQFNMWRNVAKWFSRTSYVMMLDVDFWICTDFRTRVLSNPYYLSLLESGQAALVIPAFEFTKQADGVNPTQFPNQKSTLKGLFQDGKIDMFHKSWIPGHGPTDYKQYFQTDQSYQVISYTHSYEPYVIYKKDGTPFCDERFIGYGGNKAACLFELYLSGVTFHVLPEDFLIHQSHPYAEQTRQHERKFNRKLYTDFREEVCFRKLYQFLELDKSKMMKNLLNECKKIKGFSKAVDRLMIHT</sequence>
<keyword evidence="9" id="KW-0808">Transferase</keyword>
<dbReference type="Pfam" id="PF13896">
    <property type="entry name" value="Glyco_transf_49"/>
    <property type="match status" value="2"/>
</dbReference>
<dbReference type="GeneID" id="18925935"/>
<keyword evidence="3" id="KW-0735">Signal-anchor</keyword>
<dbReference type="eggNOG" id="KOG3765">
    <property type="taxonomic scope" value="Eukaryota"/>
</dbReference>
<keyword evidence="10" id="KW-1185">Reference proteome</keyword>
<dbReference type="GO" id="GO:0015020">
    <property type="term" value="F:glucuronosyltransferase activity"/>
    <property type="evidence" value="ECO:0007669"/>
    <property type="project" value="TreeGrafter"/>
</dbReference>
<evidence type="ECO:0000256" key="5">
    <source>
        <dbReference type="ARBA" id="ARBA00023136"/>
    </source>
</evidence>
<dbReference type="InParanoid" id="F4RSZ8"/>
<keyword evidence="5 8" id="KW-0472">Membrane</keyword>